<keyword evidence="1" id="KW-1133">Transmembrane helix</keyword>
<name>A0A9X0L3W6_SOLP1</name>
<dbReference type="Proteomes" id="UP000054223">
    <property type="component" value="Unassembled WGS sequence"/>
</dbReference>
<feature type="transmembrane region" description="Helical" evidence="1">
    <location>
        <begin position="255"/>
        <end position="274"/>
    </location>
</feature>
<feature type="transmembrane region" description="Helical" evidence="1">
    <location>
        <begin position="139"/>
        <end position="170"/>
    </location>
</feature>
<protein>
    <submittedName>
        <fullName evidence="2">Uncharacterized protein</fullName>
    </submittedName>
</protein>
<gene>
    <name evidence="2" type="ORF">ASU33_05570</name>
</gene>
<dbReference type="AlphaFoldDB" id="A0A9X0L3W6"/>
<accession>A0A9X0L3W6</accession>
<feature type="transmembrane region" description="Helical" evidence="1">
    <location>
        <begin position="320"/>
        <end position="342"/>
    </location>
</feature>
<keyword evidence="1" id="KW-0812">Transmembrane</keyword>
<evidence type="ECO:0000313" key="3">
    <source>
        <dbReference type="Proteomes" id="UP000054223"/>
    </source>
</evidence>
<keyword evidence="1" id="KW-0472">Membrane</keyword>
<keyword evidence="3" id="KW-1185">Reference proteome</keyword>
<evidence type="ECO:0000313" key="2">
    <source>
        <dbReference type="EMBL" id="KUG06799.1"/>
    </source>
</evidence>
<evidence type="ECO:0000256" key="1">
    <source>
        <dbReference type="SAM" id="Phobius"/>
    </source>
</evidence>
<reference evidence="2 3" key="1">
    <citation type="submission" date="2015-11" db="EMBL/GenBank/DDBJ databases">
        <title>Solirubrum puertoriconensis gen. nov. an environmental bacteria isolated in Puerto Rico.</title>
        <authorList>
            <person name="Cuebas-Irizarry M.F."/>
            <person name="Montalvo-Rodriguez R."/>
        </authorList>
    </citation>
    <scope>NUCLEOTIDE SEQUENCE [LARGE SCALE GENOMIC DNA]</scope>
    <source>
        <strain evidence="2 3">MC1A</strain>
    </source>
</reference>
<feature type="transmembrane region" description="Helical" evidence="1">
    <location>
        <begin position="106"/>
        <end position="127"/>
    </location>
</feature>
<dbReference type="EMBL" id="LNAL01000008">
    <property type="protein sequence ID" value="KUG06799.1"/>
    <property type="molecule type" value="Genomic_DNA"/>
</dbReference>
<feature type="transmembrane region" description="Helical" evidence="1">
    <location>
        <begin position="190"/>
        <end position="216"/>
    </location>
</feature>
<proteinExistence type="predicted"/>
<feature type="transmembrane region" description="Helical" evidence="1">
    <location>
        <begin position="286"/>
        <end position="308"/>
    </location>
</feature>
<organism evidence="2 3">
    <name type="scientific">Solirubrum puertoriconensis</name>
    <dbReference type="NCBI Taxonomy" id="1751427"/>
    <lineage>
        <taxon>Bacteria</taxon>
        <taxon>Pseudomonadati</taxon>
        <taxon>Bacteroidota</taxon>
        <taxon>Cytophagia</taxon>
        <taxon>Cytophagales</taxon>
    </lineage>
</organism>
<feature type="transmembrane region" description="Helical" evidence="1">
    <location>
        <begin position="228"/>
        <end position="249"/>
    </location>
</feature>
<comment type="caution">
    <text evidence="2">The sequence shown here is derived from an EMBL/GenBank/DDBJ whole genome shotgun (WGS) entry which is preliminary data.</text>
</comment>
<sequence length="528" mass="59286">MEEVKANKSRKERQQMPIFAHVSSPSATSHTASTYLRWLLPALLLVAALRLWHLPAVALPDYDSVRNWQIIQEVAQLDWRHIFHHGSPGFYLFFAPITWLTTNYRVYLVLNGLVGVAALGIMTQWIARAARLRGPETALLVLLAGSSVFLTFSGRDFTMSSLSLLALAGLMRAHWHRLQVPTQRNLLRTAVWLAVGLTINYKFLLTTPVLLVLELLQADGLLWRKGNWWRVLMAVALPFIVLGILAWLISSVPLWRWPAVYFVIMFPAAANAAGRQGTVQVDFAYYLRYLTDFESPLLLPGLAMALVWFGADLRQRPTTIGAYLLVWAACTLAGMSLLIKAPRGLLFGYIPMYALPVVLLQKWPRAVALSLLVLALGYNGWQVQRQVLAYTPSSYPQVATRLKQQQITRVATAVGISLAPAAAEHGIAVTGANNLGQLAALRRQGYRYLLLDDYYRVAGVQQFDTLRRLPYVAAWPELLLRSPLIYLEHSEYTGLGYQATLQRQQQAARDTLQLRLIDLSTLPLPEPR</sequence>